<proteinExistence type="inferred from homology"/>
<comment type="catalytic activity">
    <reaction evidence="7">
        <text>a long-chain fatty acid + ATP + CoA = a long-chain fatty acyl-CoA + AMP + diphosphate</text>
        <dbReference type="Rhea" id="RHEA:15421"/>
        <dbReference type="ChEBI" id="CHEBI:30616"/>
        <dbReference type="ChEBI" id="CHEBI:33019"/>
        <dbReference type="ChEBI" id="CHEBI:57287"/>
        <dbReference type="ChEBI" id="CHEBI:57560"/>
        <dbReference type="ChEBI" id="CHEBI:83139"/>
        <dbReference type="ChEBI" id="CHEBI:456215"/>
        <dbReference type="EC" id="6.2.1.3"/>
    </reaction>
</comment>
<keyword evidence="4" id="KW-0276">Fatty acid metabolism</keyword>
<dbReference type="AlphaFoldDB" id="A0A0P5Z4T2"/>
<keyword evidence="5" id="KW-0067">ATP-binding</keyword>
<dbReference type="GO" id="GO:0005783">
    <property type="term" value="C:endoplasmic reticulum"/>
    <property type="evidence" value="ECO:0007669"/>
    <property type="project" value="TreeGrafter"/>
</dbReference>
<protein>
    <recommendedName>
        <fullName evidence="6">long-chain-fatty-acid--CoA ligase</fullName>
        <ecNumber evidence="6">6.2.1.3</ecNumber>
    </recommendedName>
</protein>
<dbReference type="PANTHER" id="PTHR43272">
    <property type="entry name" value="LONG-CHAIN-FATTY-ACID--COA LIGASE"/>
    <property type="match status" value="1"/>
</dbReference>
<dbReference type="GO" id="GO:0005886">
    <property type="term" value="C:plasma membrane"/>
    <property type="evidence" value="ECO:0007669"/>
    <property type="project" value="TreeGrafter"/>
</dbReference>
<dbReference type="STRING" id="35525.A0A0P5Z4T2"/>
<comment type="caution">
    <text evidence="8">The sequence shown here is derived from an EMBL/GenBank/DDBJ whole genome shotgun (WGS) entry which is preliminary data.</text>
</comment>
<dbReference type="GO" id="GO:0090433">
    <property type="term" value="F:palmitoyl-CoA ligase activity"/>
    <property type="evidence" value="ECO:0007669"/>
    <property type="project" value="TreeGrafter"/>
</dbReference>
<keyword evidence="3" id="KW-0547">Nucleotide-binding</keyword>
<evidence type="ECO:0000256" key="6">
    <source>
        <dbReference type="ARBA" id="ARBA00026121"/>
    </source>
</evidence>
<dbReference type="PANTHER" id="PTHR43272:SF83">
    <property type="entry name" value="ACYL-COA SYNTHETASE LONG-CHAIN, ISOFORM J"/>
    <property type="match status" value="1"/>
</dbReference>
<reference evidence="8 9" key="1">
    <citation type="submission" date="2016-03" db="EMBL/GenBank/DDBJ databases">
        <title>EvidentialGene: Evidence-directed Construction of Genes on Genomes.</title>
        <authorList>
            <person name="Gilbert D.G."/>
            <person name="Choi J.-H."/>
            <person name="Mockaitis K."/>
            <person name="Colbourne J."/>
            <person name="Pfrender M."/>
        </authorList>
    </citation>
    <scope>NUCLEOTIDE SEQUENCE [LARGE SCALE GENOMIC DNA]</scope>
    <source>
        <strain evidence="8 9">Xinb3</strain>
        <tissue evidence="8">Complete organism</tissue>
    </source>
</reference>
<dbReference type="GO" id="GO:0030182">
    <property type="term" value="P:neuron differentiation"/>
    <property type="evidence" value="ECO:0007669"/>
    <property type="project" value="TreeGrafter"/>
</dbReference>
<comment type="similarity">
    <text evidence="1">Belongs to the ATP-dependent AMP-binding enzyme family.</text>
</comment>
<keyword evidence="4" id="KW-0443">Lipid metabolism</keyword>
<dbReference type="InterPro" id="IPR042099">
    <property type="entry name" value="ANL_N_sf"/>
</dbReference>
<keyword evidence="2" id="KW-0436">Ligase</keyword>
<evidence type="ECO:0000256" key="7">
    <source>
        <dbReference type="ARBA" id="ARBA00036813"/>
    </source>
</evidence>
<keyword evidence="9" id="KW-1185">Reference proteome</keyword>
<dbReference type="Gene3D" id="3.40.50.12780">
    <property type="entry name" value="N-terminal domain of ligase-like"/>
    <property type="match status" value="1"/>
</dbReference>
<dbReference type="Pfam" id="PF00501">
    <property type="entry name" value="AMP-binding"/>
    <property type="match status" value="1"/>
</dbReference>
<name>A0A0P5Z4T2_9CRUS</name>
<dbReference type="InterPro" id="IPR020845">
    <property type="entry name" value="AMP-binding_CS"/>
</dbReference>
<accession>A0A0P5Z4T2</accession>
<evidence type="ECO:0000256" key="2">
    <source>
        <dbReference type="ARBA" id="ARBA00022598"/>
    </source>
</evidence>
<dbReference type="Proteomes" id="UP000076858">
    <property type="component" value="Unassembled WGS sequence"/>
</dbReference>
<dbReference type="EMBL" id="LRGB01002851">
    <property type="protein sequence ID" value="KZS05957.1"/>
    <property type="molecule type" value="Genomic_DNA"/>
</dbReference>
<dbReference type="GO" id="GO:0035336">
    <property type="term" value="P:long-chain fatty-acyl-CoA metabolic process"/>
    <property type="evidence" value="ECO:0007669"/>
    <property type="project" value="TreeGrafter"/>
</dbReference>
<dbReference type="OrthoDB" id="1700726at2759"/>
<dbReference type="GO" id="GO:0005524">
    <property type="term" value="F:ATP binding"/>
    <property type="evidence" value="ECO:0007669"/>
    <property type="project" value="UniProtKB-KW"/>
</dbReference>
<evidence type="ECO:0000256" key="1">
    <source>
        <dbReference type="ARBA" id="ARBA00006432"/>
    </source>
</evidence>
<evidence type="ECO:0000256" key="4">
    <source>
        <dbReference type="ARBA" id="ARBA00022832"/>
    </source>
</evidence>
<dbReference type="EC" id="6.2.1.3" evidence="6"/>
<evidence type="ECO:0000256" key="3">
    <source>
        <dbReference type="ARBA" id="ARBA00022741"/>
    </source>
</evidence>
<dbReference type="SUPFAM" id="SSF56801">
    <property type="entry name" value="Acetyl-CoA synthetase-like"/>
    <property type="match status" value="1"/>
</dbReference>
<dbReference type="PROSITE" id="PS00455">
    <property type="entry name" value="AMP_BINDING"/>
    <property type="match status" value="1"/>
</dbReference>
<dbReference type="GO" id="GO:0005811">
    <property type="term" value="C:lipid droplet"/>
    <property type="evidence" value="ECO:0007669"/>
    <property type="project" value="TreeGrafter"/>
</dbReference>
<evidence type="ECO:0000313" key="8">
    <source>
        <dbReference type="EMBL" id="KZS05957.1"/>
    </source>
</evidence>
<organism evidence="8 9">
    <name type="scientific">Daphnia magna</name>
    <dbReference type="NCBI Taxonomy" id="35525"/>
    <lineage>
        <taxon>Eukaryota</taxon>
        <taxon>Metazoa</taxon>
        <taxon>Ecdysozoa</taxon>
        <taxon>Arthropoda</taxon>
        <taxon>Crustacea</taxon>
        <taxon>Branchiopoda</taxon>
        <taxon>Diplostraca</taxon>
        <taxon>Cladocera</taxon>
        <taxon>Anomopoda</taxon>
        <taxon>Daphniidae</taxon>
        <taxon>Daphnia</taxon>
    </lineage>
</organism>
<evidence type="ECO:0000313" key="9">
    <source>
        <dbReference type="Proteomes" id="UP000076858"/>
    </source>
</evidence>
<gene>
    <name evidence="8" type="ORF">APZ42_030671</name>
</gene>
<sequence length="708" mass="79562">MTSLKPMESAILLLIRCIISIYTFVTWPVYFVLQKPWKIRANRSRLRAVSLTHGDDFILYRSVTEISDVHARFLQDKIDTMEKVFRFAVRQHGQKCALGTREILAEEDEMQPNGRMFKKFLLGDFQWRTFTQTDSEAESFGRGLRELGLRSRENVVVFAETRAEWLISANGCMKQNMPIVTLYATLGDDAIIHGINETEVSCVITSQELLPKFKNILPCTPNVTLLIVMEDPLKPLDLNGYGDTVAVLPYQEVIRLGDLSSKSGCLPKPDDTAIIMYTSGSTGSPKGVIMSHQNVVNAMLGYTNVTTFYENDVYMAYLPLAHVLELISESIWMLFGIPIGYSTPLTMTDKSSKIKRGSQGDASVLRPTIIASVPLVLDRIHKSIQEKIEGGPAITKAVFNLAMEYKNEWTDRGYETPIINTTLFKPIRALLGGRLRFVLSGGAPLAPETHKSLKTTLCCPVLQGYGLTETCAATTVMDPDDNSLGMTGGPLTCCDVKLVSWEEGNYRIKDWPNPRGEIHIGGTNVAVGYYKQPEKTKEEFYEENGRHWFRTGDIGEFTQEGFLQIIDRKKDLVKLQYGEYVSLGKVETQLKINPLVENICIYADPTKLFPVALLVPNFDHLKSLAEKNGIELNTIEELCSHPEMAKLVLGELQKHAVKCRLQKFEIPQALTLIPDIWTPDSGLVTAAFKLKRKTVQDRYEASIDRMYS</sequence>
<dbReference type="InterPro" id="IPR000873">
    <property type="entry name" value="AMP-dep_synth/lig_dom"/>
</dbReference>
<evidence type="ECO:0000256" key="5">
    <source>
        <dbReference type="ARBA" id="ARBA00022840"/>
    </source>
</evidence>